<protein>
    <submittedName>
        <fullName evidence="2">UPF0134 protein MPN_137</fullName>
    </submittedName>
</protein>
<dbReference type="EMBL" id="CASHTH010000109">
    <property type="protein sequence ID" value="CAI7991249.1"/>
    <property type="molecule type" value="Genomic_DNA"/>
</dbReference>
<keyword evidence="3" id="KW-1185">Reference proteome</keyword>
<reference evidence="2" key="1">
    <citation type="submission" date="2023-03" db="EMBL/GenBank/DDBJ databases">
        <authorList>
            <person name="Steffen K."/>
            <person name="Cardenas P."/>
        </authorList>
    </citation>
    <scope>NUCLEOTIDE SEQUENCE</scope>
</reference>
<comment type="caution">
    <text evidence="2">The sequence shown here is derived from an EMBL/GenBank/DDBJ whole genome shotgun (WGS) entry which is preliminary data.</text>
</comment>
<dbReference type="InterPro" id="IPR011049">
    <property type="entry name" value="Serralysin-like_metalloprot_C"/>
</dbReference>
<dbReference type="Proteomes" id="UP001174909">
    <property type="component" value="Unassembled WGS sequence"/>
</dbReference>
<name>A0AA35VT71_GEOBA</name>
<keyword evidence="1" id="KW-0175">Coiled coil</keyword>
<dbReference type="Gene3D" id="2.150.10.10">
    <property type="entry name" value="Serralysin-like metalloprotease, C-terminal"/>
    <property type="match status" value="1"/>
</dbReference>
<feature type="coiled-coil region" evidence="1">
    <location>
        <begin position="2"/>
        <end position="50"/>
    </location>
</feature>
<evidence type="ECO:0000256" key="1">
    <source>
        <dbReference type="SAM" id="Coils"/>
    </source>
</evidence>
<sequence>MARVSDQRLTAVENRLDAVENRLGTVEVRLDAVEVRLGAVENRLGAVENRVDDVALKVDDLTVQQTTMQGQLNHLSDQQTIMQGQLNHLSDQQTIMQGQINHLSDQQTTMQGQQTTMQGQQTTMQGQLNNLTGTDYERKVVRRAHRIVRRHLGVSNGQVLVAINRPDGQTITDLLDAGADQGIITEDDADELDRADIILRGNSPDGDDVYVVGEISITIDDGDIDRADHRSRILQNASRVATRAAVIGSSISDANRERAANSRVTVVILDE</sequence>
<organism evidence="2 3">
    <name type="scientific">Geodia barretti</name>
    <name type="common">Barrett's horny sponge</name>
    <dbReference type="NCBI Taxonomy" id="519541"/>
    <lineage>
        <taxon>Eukaryota</taxon>
        <taxon>Metazoa</taxon>
        <taxon>Porifera</taxon>
        <taxon>Demospongiae</taxon>
        <taxon>Heteroscleromorpha</taxon>
        <taxon>Tetractinellida</taxon>
        <taxon>Astrophorina</taxon>
        <taxon>Geodiidae</taxon>
        <taxon>Geodia</taxon>
    </lineage>
</organism>
<proteinExistence type="predicted"/>
<evidence type="ECO:0000313" key="3">
    <source>
        <dbReference type="Proteomes" id="UP001174909"/>
    </source>
</evidence>
<dbReference type="AlphaFoldDB" id="A0AA35VT71"/>
<dbReference type="SUPFAM" id="SSF57997">
    <property type="entry name" value="Tropomyosin"/>
    <property type="match status" value="1"/>
</dbReference>
<dbReference type="Gene3D" id="1.20.5.110">
    <property type="match status" value="1"/>
</dbReference>
<accession>A0AA35VT71</accession>
<gene>
    <name evidence="2" type="ORF">GBAR_LOCUS669</name>
</gene>
<evidence type="ECO:0000313" key="2">
    <source>
        <dbReference type="EMBL" id="CAI7991249.1"/>
    </source>
</evidence>